<dbReference type="InterPro" id="IPR012349">
    <property type="entry name" value="Split_barrel_FMN-bd"/>
</dbReference>
<dbReference type="Gene3D" id="2.30.110.10">
    <property type="entry name" value="Electron Transport, Fmn-binding Protein, Chain A"/>
    <property type="match status" value="1"/>
</dbReference>
<comment type="caution">
    <text evidence="2">The sequence shown here is derived from an EMBL/GenBank/DDBJ whole genome shotgun (WGS) entry which is preliminary data.</text>
</comment>
<reference evidence="2 3" key="1">
    <citation type="submission" date="2019-11" db="EMBL/GenBank/DDBJ databases">
        <title>Acidiferrimicrobium australis gen. nov., sp. nov., an acidophilic and obligately heterotrophic, member of the Actinobacteria that catalyses dissimilatory oxido- reduction of iron isolated from metal-rich acidic water in Chile.</title>
        <authorList>
            <person name="Gonzalez D."/>
            <person name="Huber K."/>
            <person name="Hedrich S."/>
            <person name="Rojas-Villalobos C."/>
            <person name="Quatrini R."/>
            <person name="Dinamarca M.A."/>
            <person name="Schwarz A."/>
            <person name="Canales C."/>
            <person name="Nancucheo I."/>
        </authorList>
    </citation>
    <scope>NUCLEOTIDE SEQUENCE [LARGE SCALE GENOMIC DNA]</scope>
    <source>
        <strain evidence="2 3">USS-CCA1</strain>
    </source>
</reference>
<feature type="non-terminal residue" evidence="2">
    <location>
        <position position="163"/>
    </location>
</feature>
<keyword evidence="3" id="KW-1185">Reference proteome</keyword>
<name>A0ABW9QSM2_9ACTN</name>
<proteinExistence type="predicted"/>
<accession>A0ABW9QSM2</accession>
<dbReference type="SUPFAM" id="SSF50475">
    <property type="entry name" value="FMN-binding split barrel"/>
    <property type="match status" value="1"/>
</dbReference>
<dbReference type="InterPro" id="IPR011576">
    <property type="entry name" value="Pyridox_Oxase_N"/>
</dbReference>
<evidence type="ECO:0000313" key="2">
    <source>
        <dbReference type="EMBL" id="MST32626.1"/>
    </source>
</evidence>
<dbReference type="Proteomes" id="UP000437736">
    <property type="component" value="Unassembled WGS sequence"/>
</dbReference>
<evidence type="ECO:0000313" key="3">
    <source>
        <dbReference type="Proteomes" id="UP000437736"/>
    </source>
</evidence>
<sequence>MQETAAEMAALQDLLAQSRRRSTEHLRSIVGEDRALSAAEVVAALGGMKVVSLATVTARGEPRVSAVDGHFLHGTWLWGTSGTSAKARHLAARPAVSLAHVDGETLAVFAHGTAHRLEPPDGRFGEAVAHLTGHYGLSPLELGPDIRLYRLEPAWMVGWAADR</sequence>
<evidence type="ECO:0000259" key="1">
    <source>
        <dbReference type="Pfam" id="PF01243"/>
    </source>
</evidence>
<dbReference type="Pfam" id="PF01243">
    <property type="entry name" value="PNPOx_N"/>
    <property type="match status" value="1"/>
</dbReference>
<gene>
    <name evidence="2" type="ORF">GHK86_07815</name>
</gene>
<organism evidence="2 3">
    <name type="scientific">Acidiferrimicrobium australe</name>
    <dbReference type="NCBI Taxonomy" id="2664430"/>
    <lineage>
        <taxon>Bacteria</taxon>
        <taxon>Bacillati</taxon>
        <taxon>Actinomycetota</taxon>
        <taxon>Acidimicrobiia</taxon>
        <taxon>Acidimicrobiales</taxon>
        <taxon>Acidimicrobiaceae</taxon>
        <taxon>Acidiferrimicrobium</taxon>
    </lineage>
</organism>
<dbReference type="EMBL" id="WJHE01000345">
    <property type="protein sequence ID" value="MST32626.1"/>
    <property type="molecule type" value="Genomic_DNA"/>
</dbReference>
<feature type="domain" description="Pyridoxamine 5'-phosphate oxidase N-terminal" evidence="1">
    <location>
        <begin position="39"/>
        <end position="152"/>
    </location>
</feature>
<protein>
    <submittedName>
        <fullName evidence="2">Pyridoxamine 5'-phosphate oxidase family protein</fullName>
    </submittedName>
</protein>